<evidence type="ECO:0000313" key="3">
    <source>
        <dbReference type="Proteomes" id="UP001610335"/>
    </source>
</evidence>
<organism evidence="2 3">
    <name type="scientific">Aspergillus cavernicola</name>
    <dbReference type="NCBI Taxonomy" id="176166"/>
    <lineage>
        <taxon>Eukaryota</taxon>
        <taxon>Fungi</taxon>
        <taxon>Dikarya</taxon>
        <taxon>Ascomycota</taxon>
        <taxon>Pezizomycotina</taxon>
        <taxon>Eurotiomycetes</taxon>
        <taxon>Eurotiomycetidae</taxon>
        <taxon>Eurotiales</taxon>
        <taxon>Aspergillaceae</taxon>
        <taxon>Aspergillus</taxon>
        <taxon>Aspergillus subgen. Nidulantes</taxon>
    </lineage>
</organism>
<dbReference type="SUPFAM" id="SSF55874">
    <property type="entry name" value="ATPase domain of HSP90 chaperone/DNA topoisomerase II/histidine kinase"/>
    <property type="match status" value="1"/>
</dbReference>
<feature type="compositionally biased region" description="Basic and acidic residues" evidence="1">
    <location>
        <begin position="268"/>
        <end position="290"/>
    </location>
</feature>
<dbReference type="Proteomes" id="UP001610335">
    <property type="component" value="Unassembled WGS sequence"/>
</dbReference>
<comment type="caution">
    <text evidence="2">The sequence shown here is derived from an EMBL/GenBank/DDBJ whole genome shotgun (WGS) entry which is preliminary data.</text>
</comment>
<keyword evidence="3" id="KW-1185">Reference proteome</keyword>
<dbReference type="NCBIfam" id="NF047352">
    <property type="entry name" value="P_loop_sacsin"/>
    <property type="match status" value="1"/>
</dbReference>
<accession>A0ABR4I4R7</accession>
<evidence type="ECO:0000313" key="2">
    <source>
        <dbReference type="EMBL" id="KAL2822753.1"/>
    </source>
</evidence>
<protein>
    <recommendedName>
        <fullName evidence="4">Protein NO VEIN C-terminal domain-containing protein</fullName>
    </recommendedName>
</protein>
<evidence type="ECO:0008006" key="4">
    <source>
        <dbReference type="Google" id="ProtNLM"/>
    </source>
</evidence>
<dbReference type="EMBL" id="JBFXLS010000056">
    <property type="protein sequence ID" value="KAL2822753.1"/>
    <property type="molecule type" value="Genomic_DNA"/>
</dbReference>
<dbReference type="Gene3D" id="3.30.565.10">
    <property type="entry name" value="Histidine kinase-like ATPase, C-terminal domain"/>
    <property type="match status" value="1"/>
</dbReference>
<feature type="compositionally biased region" description="Polar residues" evidence="1">
    <location>
        <begin position="255"/>
        <end position="266"/>
    </location>
</feature>
<feature type="region of interest" description="Disordered" evidence="1">
    <location>
        <begin position="255"/>
        <end position="290"/>
    </location>
</feature>
<dbReference type="PANTHER" id="PTHR32387:SF0">
    <property type="entry name" value="PROTEIN NO VEIN"/>
    <property type="match status" value="1"/>
</dbReference>
<name>A0ABR4I4R7_9EURO</name>
<dbReference type="InterPro" id="IPR036890">
    <property type="entry name" value="HATPase_C_sf"/>
</dbReference>
<sequence>MSETDAQTSSDAHSAARKSARELVKSIAKEHGHLGEEILSQMSPEVRREVEEALLRKDEMIGTSVITLAKNLYTSSARFVFELLQNADDNSYIRAKSASAAPFVSFRVYSRRIVLECNEDGFTRENLIAICNVGQSSKSGAQGYIGEKGIGFKSVFMVASKVLIQSGHFSFYFQHKSHDSGMGMISPMWEETDEILDAPLTRITLYLHESGSYENLAKERATTLQQFQELQATFLLFMKNLRRIEVTIYDHDDNQPVSSTTFSMEQQDQDRVELRKKTEANGEAHDHDHSQQYHIIRETTSDLPQNENRRYTDAELAEGTYAKTEVVLAFPLTRDYVPIVEPQEVFAFLPVRTMGFPFLMQSDFVTDASRQDIVKSSARNACLLAAAARVLVLAISQFCNHPTLRFQWMRYLPNDKQHSWDPFWTRFLDNIRSNLKITPTLWTKSHRKLRCIEDMRRVPSTMEDKNGEPLFADLDVEQYLAVEYLEKDLGFLTDHGLAVMRKTEFLARVRQDLNQEDEESIMFDPNTDADWHSRVAKSLIDCWPRNSNKMKDLALIPLANGERASAETVEDSPIYFSKVSRYSIPARLDLKSVDPKAEENPARRKLFSLLGVREVGASHIRRMIIKHHEKRTPSLRASKSTVAFLYLTAHLDQENDNADAYKHIKLWDQLFKVRVARSSTIYFPTDDQYGAQQLFQPLDTEDNTGDLTLDVSILDPAYMSECPVQPEEESLTWKDWLSEKLNVQDVISLANDDDLTKECRYVAEHHPERFVGFLLKYWKSNEGHLVNNQAVINKLLKIEVLCENGDLYPLGKVYVRSEKLEYASGFLREDEFFPWLKQDASSKDISGFSDLDTVAKVLGFGYPKSELEFYLTTLSFIVGANTDARKNAFESQDLIYAPANDYQETHWACPSLCLWEAPAFMFEMSPLKSLYREVKDKKYIAELFHTTLEIPDASIDNFVDQLSVGQGEGWDSLNEIYETYQKMDELCPQMDSDVAKKIRDEFEDGELIYHKAKDGNWHSPSKCLWSSATDIQGMVTLNDIYEDLPRFFIKLLGVQTLTLEIIYDKLVNQGRGGSCITEVKQTIWILNSYLQEVEELPDPEDVISNKVFPVKYSDGTVELCSFAVDFAIADRKHLADLFLGKAKFLDFEINDIAQLEPFLCWAGLKSRYLSASVKEISALSGDSHRSLTSTDRDISRKAHGLLRIAVHFKSPRIKQGEQAFYELLKKIDVCESDGISSEIHLNQDREDIRIEVSRSELHFQETKDGLTIYVPRNKRDQYLCFLDRIPAALLEWIMTEPSTGICRPVGEIALKAMCGVLQPQNEYVAETLDRAGIMSVEIADDLVGNAAEIASEQNNDPRTPRRSNEYSAAWDAMSSTLYDASVVSADDETMTASYSRASQSYSQAVNAYTHSGHTRGPAPSLPAALEPIYQNTDSEYRRLLNNVINVARSAEFPGREPFDMPTLSQSLDGLARGRDTETYQLRTAEKIERDKMIGAAGEVFVFELLSSLDPGLPGYSRDNWQSTIRKYVRIHDDYAGMESWNGRETADITYNDTDGVLTSLLIDKGYLAPVVWSGARPYYYLEVKTTTLLCETPFYMSGSQYERMQRISLAQTGAEGQHSVYVIFRIFNVGQANMGMKVYVDPNLMRERRELSFTAETWSIVPGPGLSTPTP</sequence>
<dbReference type="PANTHER" id="PTHR32387">
    <property type="entry name" value="WU:FJ29H11"/>
    <property type="match status" value="1"/>
</dbReference>
<dbReference type="InterPro" id="IPR052957">
    <property type="entry name" value="Auxin_embryo_med"/>
</dbReference>
<evidence type="ECO:0000256" key="1">
    <source>
        <dbReference type="SAM" id="MobiDB-lite"/>
    </source>
</evidence>
<gene>
    <name evidence="2" type="ORF">BDW59DRAFT_173698</name>
</gene>
<reference evidence="2 3" key="1">
    <citation type="submission" date="2024-07" db="EMBL/GenBank/DDBJ databases">
        <title>Section-level genome sequencing and comparative genomics of Aspergillus sections Usti and Cavernicolus.</title>
        <authorList>
            <consortium name="Lawrence Berkeley National Laboratory"/>
            <person name="Nybo J.L."/>
            <person name="Vesth T.C."/>
            <person name="Theobald S."/>
            <person name="Frisvad J.C."/>
            <person name="Larsen T.O."/>
            <person name="Kjaerboelling I."/>
            <person name="Rothschild-Mancinelli K."/>
            <person name="Lyhne E.K."/>
            <person name="Kogle M.E."/>
            <person name="Barry K."/>
            <person name="Clum A."/>
            <person name="Na H."/>
            <person name="Ledsgaard L."/>
            <person name="Lin J."/>
            <person name="Lipzen A."/>
            <person name="Kuo A."/>
            <person name="Riley R."/>
            <person name="Mondo S."/>
            <person name="LaButti K."/>
            <person name="Haridas S."/>
            <person name="Pangalinan J."/>
            <person name="Salamov A.A."/>
            <person name="Simmons B.A."/>
            <person name="Magnuson J.K."/>
            <person name="Chen J."/>
            <person name="Drula E."/>
            <person name="Henrissat B."/>
            <person name="Wiebenga A."/>
            <person name="Lubbers R.J."/>
            <person name="Gomes A.C."/>
            <person name="Makela M.R."/>
            <person name="Stajich J."/>
            <person name="Grigoriev I.V."/>
            <person name="Mortensen U.H."/>
            <person name="De vries R.P."/>
            <person name="Baker S.E."/>
            <person name="Andersen M.R."/>
        </authorList>
    </citation>
    <scope>NUCLEOTIDE SEQUENCE [LARGE SCALE GENOMIC DNA]</scope>
    <source>
        <strain evidence="2 3">CBS 600.67</strain>
    </source>
</reference>
<proteinExistence type="predicted"/>